<keyword evidence="4" id="KW-1185">Reference proteome</keyword>
<name>A0A0V0QCC4_PSEPJ</name>
<gene>
    <name evidence="3" type="ORF">PPERSA_10996</name>
</gene>
<dbReference type="Proteomes" id="UP000054937">
    <property type="component" value="Unassembled WGS sequence"/>
</dbReference>
<dbReference type="InParanoid" id="A0A0V0QCC4"/>
<dbReference type="InterPro" id="IPR011050">
    <property type="entry name" value="Pectin_lyase_fold/virulence"/>
</dbReference>
<feature type="transmembrane region" description="Helical" evidence="2">
    <location>
        <begin position="421"/>
        <end position="438"/>
    </location>
</feature>
<proteinExistence type="predicted"/>
<dbReference type="AlphaFoldDB" id="A0A0V0QCC4"/>
<organism evidence="3 4">
    <name type="scientific">Pseudocohnilembus persalinus</name>
    <name type="common">Ciliate</name>
    <dbReference type="NCBI Taxonomy" id="266149"/>
    <lineage>
        <taxon>Eukaryota</taxon>
        <taxon>Sar</taxon>
        <taxon>Alveolata</taxon>
        <taxon>Ciliophora</taxon>
        <taxon>Intramacronucleata</taxon>
        <taxon>Oligohymenophorea</taxon>
        <taxon>Scuticociliatia</taxon>
        <taxon>Philasterida</taxon>
        <taxon>Pseudocohnilembidae</taxon>
        <taxon>Pseudocohnilembus</taxon>
    </lineage>
</organism>
<sequence>MGNNILIYNLIHDFSSFNLQISSNEFENNQLYDGNANIQQDQQYNPIFLDFMQNKVLNNTGYKGNAISAQGNIQINIQQNDFIQNEATYGGSLYLQQISSNIKIQKNIFNKNQAFYGGCIYIKSIYSDIIVQNNELILNTAEKEGGAIMLENLIFQQKNQIQITNNTFQQNSALSGGAITLKGWAQPTILQNFIEYNIFQENSAKFQGGVIYIQENFSLKYPFYYLFGQFNVFIKNQAKSGAVVKLANLQRSSDWYLFINESFQNQNEFVENLSQFGENYLINCTQGEFYDQNILGCSPCQLGYFNYDIQKNFYQCQKCPENSICEGNYTGIQIKEKFWIDQNYQETFYCEKYPKACIGGNDFQNQCLQGYEGPICSVLFGIPPQISDYFSTITQLAQGQTSSLSCVLPKLINNNEQLSELIWEYIILIIDFLLVLFFAKVIKLKFLKQIPVNSYINQFMIFLMPAYVDKSDNDYFIFILVTIVNFWYILQMAYYILREIIQEKSIKYEEKIKNNKFLKIFKCLINQKYLNSKIKARKNWKILTNAINSMNNQQLHDLFIKDSKYFSFSQSYSIFFQKQLYQQQKQYANSKVLNFDNNLSKYHDSQDIKDSRISIKYEQQIQPFDQEKLILNQRQQKLLILENELENSKQLQKSQQKRIETQYLKKFNSVILDDQQSQELQRKLSLFSQK</sequence>
<reference evidence="3 4" key="1">
    <citation type="journal article" date="2015" name="Sci. Rep.">
        <title>Genome of the facultative scuticociliatosis pathogen Pseudocohnilembus persalinus provides insight into its virulence through horizontal gene transfer.</title>
        <authorList>
            <person name="Xiong J."/>
            <person name="Wang G."/>
            <person name="Cheng J."/>
            <person name="Tian M."/>
            <person name="Pan X."/>
            <person name="Warren A."/>
            <person name="Jiang C."/>
            <person name="Yuan D."/>
            <person name="Miao W."/>
        </authorList>
    </citation>
    <scope>NUCLEOTIDE SEQUENCE [LARGE SCALE GENOMIC DNA]</scope>
    <source>
        <strain evidence="3">36N120E</strain>
    </source>
</reference>
<dbReference type="PANTHER" id="PTHR11319">
    <property type="entry name" value="G PROTEIN-COUPLED RECEPTOR-RELATED"/>
    <property type="match status" value="1"/>
</dbReference>
<dbReference type="PANTHER" id="PTHR11319:SF35">
    <property type="entry name" value="OUTER MEMBRANE PROTEIN PMPC-RELATED"/>
    <property type="match status" value="1"/>
</dbReference>
<feature type="transmembrane region" description="Helical" evidence="2">
    <location>
        <begin position="474"/>
        <end position="497"/>
    </location>
</feature>
<accession>A0A0V0QCC4</accession>
<dbReference type="EMBL" id="LDAU01000203">
    <property type="protein sequence ID" value="KRW99877.1"/>
    <property type="molecule type" value="Genomic_DNA"/>
</dbReference>
<feature type="coiled-coil region" evidence="1">
    <location>
        <begin position="631"/>
        <end position="658"/>
    </location>
</feature>
<evidence type="ECO:0000256" key="2">
    <source>
        <dbReference type="SAM" id="Phobius"/>
    </source>
</evidence>
<feature type="transmembrane region" description="Helical" evidence="2">
    <location>
        <begin position="450"/>
        <end position="468"/>
    </location>
</feature>
<evidence type="ECO:0000256" key="1">
    <source>
        <dbReference type="SAM" id="Coils"/>
    </source>
</evidence>
<keyword evidence="2" id="KW-1133">Transmembrane helix</keyword>
<keyword evidence="3" id="KW-0456">Lyase</keyword>
<dbReference type="OrthoDB" id="509564at2759"/>
<dbReference type="GO" id="GO:0016829">
    <property type="term" value="F:lyase activity"/>
    <property type="evidence" value="ECO:0007669"/>
    <property type="project" value="UniProtKB-KW"/>
</dbReference>
<dbReference type="SUPFAM" id="SSF51126">
    <property type="entry name" value="Pectin lyase-like"/>
    <property type="match status" value="1"/>
</dbReference>
<evidence type="ECO:0000313" key="4">
    <source>
        <dbReference type="Proteomes" id="UP000054937"/>
    </source>
</evidence>
<comment type="caution">
    <text evidence="3">The sequence shown here is derived from an EMBL/GenBank/DDBJ whole genome shotgun (WGS) entry which is preliminary data.</text>
</comment>
<keyword evidence="2" id="KW-0812">Transmembrane</keyword>
<protein>
    <submittedName>
        <fullName evidence="3">Pectin lyase fold/virulence factor</fullName>
    </submittedName>
</protein>
<keyword evidence="1" id="KW-0175">Coiled coil</keyword>
<keyword evidence="2" id="KW-0472">Membrane</keyword>
<evidence type="ECO:0000313" key="3">
    <source>
        <dbReference type="EMBL" id="KRW99877.1"/>
    </source>
</evidence>